<evidence type="ECO:0000313" key="3">
    <source>
        <dbReference type="Proteomes" id="UP000594260"/>
    </source>
</evidence>
<dbReference type="InParanoid" id="A0A7M7KCK5"/>
<reference evidence="2" key="1">
    <citation type="submission" date="2021-01" db="UniProtKB">
        <authorList>
            <consortium name="EnsemblMetazoa"/>
        </authorList>
    </citation>
    <scope>IDENTIFICATION</scope>
</reference>
<dbReference type="OrthoDB" id="6515391at2759"/>
<dbReference type="KEGG" id="vde:111251451"/>
<dbReference type="RefSeq" id="XP_022663761.1">
    <property type="nucleotide sequence ID" value="XM_022808026.1"/>
</dbReference>
<feature type="chain" id="PRO_5029706190" evidence="1">
    <location>
        <begin position="24"/>
        <end position="256"/>
    </location>
</feature>
<keyword evidence="1" id="KW-0732">Signal</keyword>
<proteinExistence type="predicted"/>
<accession>A0A7M7KCK5</accession>
<dbReference type="Proteomes" id="UP000594260">
    <property type="component" value="Unplaced"/>
</dbReference>
<organism evidence="2 3">
    <name type="scientific">Varroa destructor</name>
    <name type="common">Honeybee mite</name>
    <dbReference type="NCBI Taxonomy" id="109461"/>
    <lineage>
        <taxon>Eukaryota</taxon>
        <taxon>Metazoa</taxon>
        <taxon>Ecdysozoa</taxon>
        <taxon>Arthropoda</taxon>
        <taxon>Chelicerata</taxon>
        <taxon>Arachnida</taxon>
        <taxon>Acari</taxon>
        <taxon>Parasitiformes</taxon>
        <taxon>Mesostigmata</taxon>
        <taxon>Gamasina</taxon>
        <taxon>Dermanyssoidea</taxon>
        <taxon>Varroidae</taxon>
        <taxon>Varroa</taxon>
    </lineage>
</organism>
<evidence type="ECO:0000256" key="1">
    <source>
        <dbReference type="SAM" id="SignalP"/>
    </source>
</evidence>
<protein>
    <submittedName>
        <fullName evidence="2">Uncharacterized protein</fullName>
    </submittedName>
</protein>
<sequence>MRTSVATLIMLLVMLAATPGSQSVLELGATQGLVSLGTNLATLMIVGSGVVCTGFQVPLTVFGPLKLPFPVAFGLKRFGFIKLRLLLSKLSPRAAARFDVSGILPYLRIVQYTAVPNVMGGKPEVGAKGKSTTPEPPQATYRPFREVARTLPITALRRIFREIEEFDPDRCVLRVLCELAVDPTLAEDFGKDVMAFLKSLDNSDSTAPWVKFQKAIISGQLTQSRKACYRKYNGCAKPTKTFVVEARKRLIGSSTS</sequence>
<keyword evidence="3" id="KW-1185">Reference proteome</keyword>
<dbReference type="GeneID" id="111251451"/>
<dbReference type="AlphaFoldDB" id="A0A7M7KCK5"/>
<evidence type="ECO:0000313" key="2">
    <source>
        <dbReference type="EnsemblMetazoa" id="XP_022663761"/>
    </source>
</evidence>
<dbReference type="EnsemblMetazoa" id="XM_022808026">
    <property type="protein sequence ID" value="XP_022663761"/>
    <property type="gene ID" value="LOC111251451"/>
</dbReference>
<feature type="signal peptide" evidence="1">
    <location>
        <begin position="1"/>
        <end position="23"/>
    </location>
</feature>
<name>A0A7M7KCK5_VARDE</name>